<proteinExistence type="inferred from homology"/>
<name>D8QKV5_SCHCM</name>
<dbReference type="eggNOG" id="KOG3770">
    <property type="taxonomic scope" value="Eukaryota"/>
</dbReference>
<feature type="signal peptide" evidence="6">
    <location>
        <begin position="1"/>
        <end position="33"/>
    </location>
</feature>
<evidence type="ECO:0000256" key="3">
    <source>
        <dbReference type="PIRNR" id="PIRNR000948"/>
    </source>
</evidence>
<dbReference type="STRING" id="578458.D8QKV5"/>
<feature type="binding site" evidence="4">
    <location>
        <position position="520"/>
    </location>
    <ligand>
        <name>Zn(2+)</name>
        <dbReference type="ChEBI" id="CHEBI:29105"/>
        <label>1</label>
    </ligand>
</feature>
<dbReference type="Gene3D" id="3.60.21.10">
    <property type="match status" value="1"/>
</dbReference>
<feature type="binding site" evidence="4">
    <location>
        <position position="249"/>
    </location>
    <ligand>
        <name>Zn(2+)</name>
        <dbReference type="ChEBI" id="CHEBI:29105"/>
        <label>1</label>
    </ligand>
</feature>
<keyword evidence="1 3" id="KW-0378">Hydrolase</keyword>
<dbReference type="OMA" id="ETSIYGM"/>
<organism evidence="9">
    <name type="scientific">Schizophyllum commune (strain H4-8 / FGSC 9210)</name>
    <name type="common">Split gill fungus</name>
    <dbReference type="NCBI Taxonomy" id="578458"/>
    <lineage>
        <taxon>Eukaryota</taxon>
        <taxon>Fungi</taxon>
        <taxon>Dikarya</taxon>
        <taxon>Basidiomycota</taxon>
        <taxon>Agaricomycotina</taxon>
        <taxon>Agaricomycetes</taxon>
        <taxon>Agaricomycetidae</taxon>
        <taxon>Agaricales</taxon>
        <taxon>Schizophyllaceae</taxon>
        <taxon>Schizophyllum</taxon>
    </lineage>
</organism>
<feature type="disulfide bond" evidence="5">
    <location>
        <begin position="262"/>
        <end position="267"/>
    </location>
</feature>
<keyword evidence="4" id="KW-0479">Metal-binding</keyword>
<feature type="chain" id="PRO_5003120930" description="Sphingomyelin phosphodiesterase" evidence="6">
    <location>
        <begin position="34"/>
        <end position="696"/>
    </location>
</feature>
<feature type="disulfide bond" evidence="5">
    <location>
        <begin position="268"/>
        <end position="293"/>
    </location>
</feature>
<dbReference type="GO" id="GO:0016798">
    <property type="term" value="F:hydrolase activity, acting on glycosyl bonds"/>
    <property type="evidence" value="ECO:0007669"/>
    <property type="project" value="UniProtKB-KW"/>
</dbReference>
<comment type="cofactor">
    <cofactor evidence="4">
        <name>Zn(2+)</name>
        <dbReference type="ChEBI" id="CHEBI:29105"/>
    </cofactor>
    <text evidence="4">Binds 2 Zn(2+) ions per subunit.</text>
</comment>
<feature type="binding site" evidence="4">
    <location>
        <position position="481"/>
    </location>
    <ligand>
        <name>Zn(2+)</name>
        <dbReference type="ChEBI" id="CHEBI:29105"/>
        <label>2</label>
    </ligand>
</feature>
<gene>
    <name evidence="8" type="ORF">SCHCODRAFT_71177</name>
</gene>
<feature type="binding site" evidence="4">
    <location>
        <position position="326"/>
    </location>
    <ligand>
        <name>Zn(2+)</name>
        <dbReference type="ChEBI" id="CHEBI:29105"/>
        <label>2</label>
    </ligand>
</feature>
<feature type="binding site" evidence="4">
    <location>
        <position position="367"/>
    </location>
    <ligand>
        <name>Zn(2+)</name>
        <dbReference type="ChEBI" id="CHEBI:29105"/>
        <label>2</label>
    </ligand>
</feature>
<dbReference type="HOGENOM" id="CLU_014743_2_1_1"/>
<keyword evidence="2" id="KW-0325">Glycoprotein</keyword>
<feature type="binding site" evidence="4">
    <location>
        <position position="326"/>
    </location>
    <ligand>
        <name>Zn(2+)</name>
        <dbReference type="ChEBI" id="CHEBI:29105"/>
        <label>1</label>
    </ligand>
</feature>
<feature type="binding site" evidence="4">
    <location>
        <position position="518"/>
    </location>
    <ligand>
        <name>Zn(2+)</name>
        <dbReference type="ChEBI" id="CHEBI:29105"/>
        <label>2</label>
    </ligand>
</feature>
<keyword evidence="6" id="KW-0732">Signal</keyword>
<dbReference type="PANTHER" id="PTHR10340:SF27">
    <property type="entry name" value="ACL091CP"/>
    <property type="match status" value="1"/>
</dbReference>
<evidence type="ECO:0000256" key="1">
    <source>
        <dbReference type="ARBA" id="ARBA00022801"/>
    </source>
</evidence>
<dbReference type="GO" id="GO:0005615">
    <property type="term" value="C:extracellular space"/>
    <property type="evidence" value="ECO:0007669"/>
    <property type="project" value="TreeGrafter"/>
</dbReference>
<evidence type="ECO:0000256" key="4">
    <source>
        <dbReference type="PIRSR" id="PIRSR000948-1"/>
    </source>
</evidence>
<dbReference type="InterPro" id="IPR004843">
    <property type="entry name" value="Calcineurin-like_PHP"/>
</dbReference>
<dbReference type="InterPro" id="IPR029052">
    <property type="entry name" value="Metallo-depent_PP-like"/>
</dbReference>
<dbReference type="InterPro" id="IPR041805">
    <property type="entry name" value="ASMase/PPN1_MPP"/>
</dbReference>
<dbReference type="Proteomes" id="UP000007431">
    <property type="component" value="Unassembled WGS sequence"/>
</dbReference>
<feature type="disulfide bond" evidence="5">
    <location>
        <begin position="129"/>
        <end position="207"/>
    </location>
</feature>
<dbReference type="GO" id="GO:0016020">
    <property type="term" value="C:membrane"/>
    <property type="evidence" value="ECO:0007669"/>
    <property type="project" value="GOC"/>
</dbReference>
<keyword evidence="5" id="KW-1015">Disulfide bond</keyword>
<keyword evidence="4" id="KW-0862">Zinc</keyword>
<feature type="domain" description="Calcineurin-like phosphoesterase" evidence="7">
    <location>
        <begin position="240"/>
        <end position="521"/>
    </location>
</feature>
<accession>D8QKV5</accession>
<feature type="binding site" evidence="4">
    <location>
        <position position="247"/>
    </location>
    <ligand>
        <name>Zn(2+)</name>
        <dbReference type="ChEBI" id="CHEBI:29105"/>
        <label>1</label>
    </ligand>
</feature>
<evidence type="ECO:0000256" key="6">
    <source>
        <dbReference type="SAM" id="SignalP"/>
    </source>
</evidence>
<evidence type="ECO:0000313" key="9">
    <source>
        <dbReference type="Proteomes" id="UP000007431"/>
    </source>
</evidence>
<keyword evidence="9" id="KW-1185">Reference proteome</keyword>
<dbReference type="PANTHER" id="PTHR10340">
    <property type="entry name" value="SPHINGOMYELIN PHOSPHODIESTERASE"/>
    <property type="match status" value="1"/>
</dbReference>
<evidence type="ECO:0000256" key="2">
    <source>
        <dbReference type="ARBA" id="ARBA00023180"/>
    </source>
</evidence>
<dbReference type="GO" id="GO:0046872">
    <property type="term" value="F:metal ion binding"/>
    <property type="evidence" value="ECO:0007669"/>
    <property type="project" value="UniProtKB-KW"/>
</dbReference>
<dbReference type="InterPro" id="IPR011160">
    <property type="entry name" value="Sphingomy_PDE"/>
</dbReference>
<evidence type="ECO:0000259" key="7">
    <source>
        <dbReference type="Pfam" id="PF00149"/>
    </source>
</evidence>
<comment type="function">
    <text evidence="3">Converts sphingomyelin to ceramide.</text>
</comment>
<dbReference type="SUPFAM" id="SSF56300">
    <property type="entry name" value="Metallo-dependent phosphatases"/>
    <property type="match status" value="1"/>
</dbReference>
<keyword evidence="3" id="KW-0326">Glycosidase</keyword>
<evidence type="ECO:0000256" key="5">
    <source>
        <dbReference type="PIRSR" id="PIRSR000948-2"/>
    </source>
</evidence>
<dbReference type="GO" id="GO:0006685">
    <property type="term" value="P:sphingomyelin catabolic process"/>
    <property type="evidence" value="ECO:0007669"/>
    <property type="project" value="UniProtKB-UniRule"/>
</dbReference>
<dbReference type="AlphaFoldDB" id="D8QKV5"/>
<dbReference type="EMBL" id="GL377317">
    <property type="protein sequence ID" value="EFI91407.1"/>
    <property type="molecule type" value="Genomic_DNA"/>
</dbReference>
<evidence type="ECO:0000313" key="8">
    <source>
        <dbReference type="EMBL" id="EFI91407.1"/>
    </source>
</evidence>
<dbReference type="InParanoid" id="D8QKV5"/>
<dbReference type="PIRSF" id="PIRSF000948">
    <property type="entry name" value="Sphingomy_PDE"/>
    <property type="match status" value="1"/>
</dbReference>
<reference evidence="8 9" key="1">
    <citation type="journal article" date="2010" name="Nat. Biotechnol.">
        <title>Genome sequence of the model mushroom Schizophyllum commune.</title>
        <authorList>
            <person name="Ohm R.A."/>
            <person name="de Jong J.F."/>
            <person name="Lugones L.G."/>
            <person name="Aerts A."/>
            <person name="Kothe E."/>
            <person name="Stajich J.E."/>
            <person name="de Vries R.P."/>
            <person name="Record E."/>
            <person name="Levasseur A."/>
            <person name="Baker S.E."/>
            <person name="Bartholomew K.A."/>
            <person name="Coutinho P.M."/>
            <person name="Erdmann S."/>
            <person name="Fowler T.J."/>
            <person name="Gathman A.C."/>
            <person name="Lombard V."/>
            <person name="Henrissat B."/>
            <person name="Knabe N."/>
            <person name="Kuees U."/>
            <person name="Lilly W.W."/>
            <person name="Lindquist E."/>
            <person name="Lucas S."/>
            <person name="Magnuson J.K."/>
            <person name="Piumi F."/>
            <person name="Raudaskoski M."/>
            <person name="Salamov A."/>
            <person name="Schmutz J."/>
            <person name="Schwarze F.W.M.R."/>
            <person name="vanKuyk P.A."/>
            <person name="Horton J.S."/>
            <person name="Grigoriev I.V."/>
            <person name="Woesten H.A.B."/>
        </authorList>
    </citation>
    <scope>NUCLEOTIDE SEQUENCE [LARGE SCALE GENOMIC DNA]</scope>
    <source>
        <strain evidence="9">H4-8 / FGSC 9210</strain>
    </source>
</reference>
<comment type="similarity">
    <text evidence="3">Belongs to the acid sphingomyelinase family.</text>
</comment>
<dbReference type="CDD" id="cd00842">
    <property type="entry name" value="MPP_ASMase"/>
    <property type="match status" value="1"/>
</dbReference>
<dbReference type="VEuPathDB" id="FungiDB:SCHCODRAFT_02644688"/>
<feature type="disulfide bond" evidence="5">
    <location>
        <begin position="158"/>
        <end position="169"/>
    </location>
</feature>
<dbReference type="Pfam" id="PF00149">
    <property type="entry name" value="Metallophos"/>
    <property type="match status" value="1"/>
</dbReference>
<protein>
    <recommendedName>
        <fullName evidence="3">Sphingomyelin phosphodiesterase</fullName>
    </recommendedName>
</protein>
<sequence length="696" mass="76762">MQRHTLSFAPTKLLRRVQMRVALLGLLPLAVAAADVLPSTYTVPGAFPTSVFTAYYNDPTATASQPQPIVQDPVLNKTYPLNLTAPDSIPKTNSDPHPLPPKASEDVLLQLALQQLASINGSAAFNDSCAKCVAGLEVAKFLALAAPEKGPELAVGACKLFEYDDDASCEITYGRQGLGNIFTQVAANADTANLDGQMLCFTFLSLCPIAPVPELDDLSSWFAKPKPDPLPIKQRSGERLKVLHLSDVHLDARYVTAGEANCTSGMCCRTNNHNNDSPEQIIEPAPRFGHYLCDTPESLFLATLEAIPPLTETVDTGFAFSLYTGDLVSHDNDNQGGRDYTTYSETVVYDLFRRMLGSGPLYATMGNHDSYNSSVDVPHSIGGHLADQFQWNYDHLASLWAHEEWLPEAAVQLARTHYGGYMAKRADGLRIISLNTNLWYRHNYFNFINMTHPDTSGILRFLTDELQDAEDAGDRVWIMGHVGSGWDGTNALPGPTNLFYQIVDRFSPHVIANIFWAHTHEDQLSIYYANNATEISAETAQTVAWIGPSIVPRTRVNAGFRVYEVDSATFEIMDSHTWFSNVSDYHQLDPQVEQGPTFQYEYSARDVYGPYVDGWGENDPLNATWWHKVTEAMEDDHALVSTFNHLQGKSSPMSPNCTSDECAEAKVCYLRSGSSPIGLQCVQGYGSVQSQYTGPQ</sequence>
<dbReference type="GO" id="GO:0004767">
    <property type="term" value="F:sphingomyelin phosphodiesterase activity"/>
    <property type="evidence" value="ECO:0007669"/>
    <property type="project" value="UniProtKB-UniRule"/>
</dbReference>